<reference evidence="5" key="2">
    <citation type="submission" date="2021-04" db="EMBL/GenBank/DDBJ databases">
        <authorList>
            <person name="Gilroy R."/>
        </authorList>
    </citation>
    <scope>NUCLEOTIDE SEQUENCE</scope>
    <source>
        <strain evidence="5">ChiW4-1371</strain>
    </source>
</reference>
<proteinExistence type="predicted"/>
<feature type="domain" description="4Fe-4S ferredoxin-type" evidence="4">
    <location>
        <begin position="213"/>
        <end position="241"/>
    </location>
</feature>
<dbReference type="GO" id="GO:0051536">
    <property type="term" value="F:iron-sulfur cluster binding"/>
    <property type="evidence" value="ECO:0007669"/>
    <property type="project" value="UniProtKB-KW"/>
</dbReference>
<dbReference type="SUPFAM" id="SSF52218">
    <property type="entry name" value="Flavoproteins"/>
    <property type="match status" value="1"/>
</dbReference>
<keyword evidence="3" id="KW-0411">Iron-sulfur</keyword>
<dbReference type="AlphaFoldDB" id="A0A9D2KDA4"/>
<evidence type="ECO:0000313" key="6">
    <source>
        <dbReference type="Proteomes" id="UP000824176"/>
    </source>
</evidence>
<evidence type="ECO:0000256" key="1">
    <source>
        <dbReference type="ARBA" id="ARBA00022723"/>
    </source>
</evidence>
<dbReference type="InterPro" id="IPR017900">
    <property type="entry name" value="4Fe4S_Fe_S_CS"/>
</dbReference>
<name>A0A9D2KDA4_9BACT</name>
<keyword evidence="1" id="KW-0479">Metal-binding</keyword>
<keyword evidence="2" id="KW-0408">Iron</keyword>
<dbReference type="Proteomes" id="UP000824176">
    <property type="component" value="Unassembled WGS sequence"/>
</dbReference>
<dbReference type="Gene3D" id="3.40.50.360">
    <property type="match status" value="1"/>
</dbReference>
<organism evidence="5 6">
    <name type="scientific">Candidatus Mucispirillum faecigallinarum</name>
    <dbReference type="NCBI Taxonomy" id="2838699"/>
    <lineage>
        <taxon>Bacteria</taxon>
        <taxon>Pseudomonadati</taxon>
        <taxon>Deferribacterota</taxon>
        <taxon>Deferribacteres</taxon>
        <taxon>Deferribacterales</taxon>
        <taxon>Mucispirillaceae</taxon>
        <taxon>Mucispirillum</taxon>
    </lineage>
</organism>
<dbReference type="SUPFAM" id="SSF54862">
    <property type="entry name" value="4Fe-4S ferredoxins"/>
    <property type="match status" value="1"/>
</dbReference>
<accession>A0A9D2KDA4</accession>
<dbReference type="PROSITE" id="PS51379">
    <property type="entry name" value="4FE4S_FER_2"/>
    <property type="match status" value="2"/>
</dbReference>
<evidence type="ECO:0000313" key="5">
    <source>
        <dbReference type="EMBL" id="HIZ89828.1"/>
    </source>
</evidence>
<comment type="caution">
    <text evidence="5">The sequence shown here is derived from an EMBL/GenBank/DDBJ whole genome shotgun (WGS) entry which is preliminary data.</text>
</comment>
<dbReference type="Gene3D" id="3.30.70.20">
    <property type="match status" value="1"/>
</dbReference>
<dbReference type="InterPro" id="IPR017896">
    <property type="entry name" value="4Fe4S_Fe-S-bd"/>
</dbReference>
<evidence type="ECO:0000256" key="3">
    <source>
        <dbReference type="ARBA" id="ARBA00023014"/>
    </source>
</evidence>
<evidence type="ECO:0000259" key="4">
    <source>
        <dbReference type="PROSITE" id="PS51379"/>
    </source>
</evidence>
<protein>
    <submittedName>
        <fullName evidence="5">EFR1 family ferrodoxin</fullName>
    </submittedName>
</protein>
<dbReference type="Pfam" id="PF13237">
    <property type="entry name" value="Fer4_10"/>
    <property type="match status" value="1"/>
</dbReference>
<dbReference type="InterPro" id="IPR047964">
    <property type="entry name" value="EFR1-like"/>
</dbReference>
<sequence length="262" mass="30112">MIFYFSGSGNSHYAAYTIAEKLNTPLVSMAECLKTNSMNFDARQDKYCGFVFPIHFWGVPYLVTNFIKNMQLKMNEDTYVFAVFTCGGSTGSADKMLQKLLNKHNINLSSVFSVKQIDIFVPFFKIPEKDKREEVILKSQVDIESIVNHIINLDKGNFDENKGSLPFFTTTFLYPTYSYYRNTSKFRVSDICTACKKCEKVCPLNVIEIIDNKPVWKLKKCTLCFACLHICPAQAINYGKVLFFFDSKNKGRYRNPYAPKGY</sequence>
<evidence type="ECO:0000256" key="2">
    <source>
        <dbReference type="ARBA" id="ARBA00023004"/>
    </source>
</evidence>
<feature type="domain" description="4Fe-4S ferredoxin-type" evidence="4">
    <location>
        <begin position="184"/>
        <end position="212"/>
    </location>
</feature>
<reference evidence="5" key="1">
    <citation type="journal article" date="2021" name="PeerJ">
        <title>Extensive microbial diversity within the chicken gut microbiome revealed by metagenomics and culture.</title>
        <authorList>
            <person name="Gilroy R."/>
            <person name="Ravi A."/>
            <person name="Getino M."/>
            <person name="Pursley I."/>
            <person name="Horton D.L."/>
            <person name="Alikhan N.F."/>
            <person name="Baker D."/>
            <person name="Gharbi K."/>
            <person name="Hall N."/>
            <person name="Watson M."/>
            <person name="Adriaenssens E.M."/>
            <person name="Foster-Nyarko E."/>
            <person name="Jarju S."/>
            <person name="Secka A."/>
            <person name="Antonio M."/>
            <person name="Oren A."/>
            <person name="Chaudhuri R.R."/>
            <person name="La Ragione R."/>
            <person name="Hildebrand F."/>
            <person name="Pallen M.J."/>
        </authorList>
    </citation>
    <scope>NUCLEOTIDE SEQUENCE</scope>
    <source>
        <strain evidence="5">ChiW4-1371</strain>
    </source>
</reference>
<dbReference type="EMBL" id="DXAQ01000121">
    <property type="protein sequence ID" value="HIZ89828.1"/>
    <property type="molecule type" value="Genomic_DNA"/>
</dbReference>
<dbReference type="InterPro" id="IPR029039">
    <property type="entry name" value="Flavoprotein-like_sf"/>
</dbReference>
<dbReference type="GO" id="GO:0046872">
    <property type="term" value="F:metal ion binding"/>
    <property type="evidence" value="ECO:0007669"/>
    <property type="project" value="UniProtKB-KW"/>
</dbReference>
<dbReference type="PROSITE" id="PS00198">
    <property type="entry name" value="4FE4S_FER_1"/>
    <property type="match status" value="2"/>
</dbReference>
<dbReference type="NCBIfam" id="NF038196">
    <property type="entry name" value="ferrodoxin_EFR1"/>
    <property type="match status" value="1"/>
</dbReference>
<gene>
    <name evidence="5" type="ORF">H9804_07770</name>
</gene>